<keyword evidence="4 7" id="KW-1133">Transmembrane helix</keyword>
<gene>
    <name evidence="9" type="ORF">AMSG_11472</name>
</gene>
<dbReference type="GeneID" id="25569419"/>
<evidence type="ECO:0000256" key="5">
    <source>
        <dbReference type="ARBA" id="ARBA00023136"/>
    </source>
</evidence>
<evidence type="ECO:0000256" key="8">
    <source>
        <dbReference type="SAM" id="MobiDB-lite"/>
    </source>
</evidence>
<dbReference type="InterPro" id="IPR007603">
    <property type="entry name" value="Choline_transptr-like"/>
</dbReference>
<evidence type="ECO:0000256" key="2">
    <source>
        <dbReference type="ARBA" id="ARBA00007168"/>
    </source>
</evidence>
<dbReference type="Pfam" id="PF04515">
    <property type="entry name" value="Choline_transpo"/>
    <property type="match status" value="1"/>
</dbReference>
<evidence type="ECO:0000313" key="9">
    <source>
        <dbReference type="EMBL" id="KNC56218.1"/>
    </source>
</evidence>
<dbReference type="PANTHER" id="PTHR12385">
    <property type="entry name" value="CHOLINE TRANSPORTER-LIKE (SLC FAMILY 44)"/>
    <property type="match status" value="1"/>
</dbReference>
<comment type="subcellular location">
    <subcellularLocation>
        <location evidence="7">Cell membrane</location>
        <topology evidence="7">Multi-pass membrane protein</topology>
    </subcellularLocation>
    <subcellularLocation>
        <location evidence="1">Membrane</location>
        <topology evidence="1">Multi-pass membrane protein</topology>
    </subcellularLocation>
</comment>
<accession>A0A0L0DXF9</accession>
<sequence length="648" mass="72692">CSSDGSHHGPTKDRGCTDILFLLLFILFWVGMVVVGSMALDRGQPERLLYGTDSYGNLCSKQNNDVSDGEPWRDMRGKSKLFFGNPFVPDKLQVCVSACPTEFSKNTGLTRADVECRVNTTDDSTNYFTATWLRGCVTDDNCPCYIRYPSFELLNRCIPGPEFDNETRSEIANSEAGETVREMLGDVINAKYIILACAGGALLLSFIWLIMLRCCGGFMVWTTVVLTVMAMIAVTALFIVYAGRAKETYDERKAEGTETTRLRANYMTLYVLGGLGGLIVFIAFLALLFMRTEINRAIEIVKEAARTLGHIPMLVFFPIFVVIVLAGFLAYWVVVMIYLATAGDPVFTRVGLLDNEPPRLLEYKADNTLRQLQAYHVFGGLWTVNLLLAFNEMVIAGAVAHHYFREGTSHILRFPLLAAVWQTMRYHLGTLAFGSLIIAIVQFIRLVLIFVQKRLEAANNRVADFIFACLHYAFLCLERFLRFISRNAYIITAIRGSSFCSSARTAFHLLTSNALSLLALTFVSNFLILLGKIVVVAITGLVGLVWLKTRDDLQYYAIPLILIIFAAYAISALFTTVFEMTIDTIFLCYCIDLDEYDGRYMSPSLRAFTDAHAPPRKSSNSGSRSRSRSRTRSRSRSPRPAYEQRSHH</sequence>
<dbReference type="AlphaFoldDB" id="A0A0L0DXF9"/>
<dbReference type="Proteomes" id="UP000054408">
    <property type="component" value="Unassembled WGS sequence"/>
</dbReference>
<feature type="region of interest" description="Disordered" evidence="8">
    <location>
        <begin position="611"/>
        <end position="648"/>
    </location>
</feature>
<evidence type="ECO:0000256" key="3">
    <source>
        <dbReference type="ARBA" id="ARBA00022692"/>
    </source>
</evidence>
<feature type="transmembrane region" description="Helical" evidence="7">
    <location>
        <begin position="192"/>
        <end position="212"/>
    </location>
</feature>
<dbReference type="OMA" id="IEQRSCT"/>
<reference evidence="9 10" key="1">
    <citation type="submission" date="2010-05" db="EMBL/GenBank/DDBJ databases">
        <title>The Genome Sequence of Thecamonas trahens ATCC 50062.</title>
        <authorList>
            <consortium name="The Broad Institute Genome Sequencing Platform"/>
            <person name="Russ C."/>
            <person name="Cuomo C."/>
            <person name="Shea T."/>
            <person name="Young S.K."/>
            <person name="Zeng Q."/>
            <person name="Koehrsen M."/>
            <person name="Haas B."/>
            <person name="Borodovsky M."/>
            <person name="Guigo R."/>
            <person name="Alvarado L."/>
            <person name="Berlin A."/>
            <person name="Bochicchio J."/>
            <person name="Borenstein D."/>
            <person name="Chapman S."/>
            <person name="Chen Z."/>
            <person name="Freedman E."/>
            <person name="Gellesch M."/>
            <person name="Goldberg J."/>
            <person name="Griggs A."/>
            <person name="Gujja S."/>
            <person name="Heilman E."/>
            <person name="Heiman D."/>
            <person name="Hepburn T."/>
            <person name="Howarth C."/>
            <person name="Jen D."/>
            <person name="Larson L."/>
            <person name="Mehta T."/>
            <person name="Park D."/>
            <person name="Pearson M."/>
            <person name="Roberts A."/>
            <person name="Saif S."/>
            <person name="Shenoy N."/>
            <person name="Sisk P."/>
            <person name="Stolte C."/>
            <person name="Sykes S."/>
            <person name="Thomson T."/>
            <person name="Walk T."/>
            <person name="White J."/>
            <person name="Yandava C."/>
            <person name="Burger G."/>
            <person name="Gray M.W."/>
            <person name="Holland P.W.H."/>
            <person name="King N."/>
            <person name="Lang F.B.F."/>
            <person name="Roger A.J."/>
            <person name="Ruiz-Trillo I."/>
            <person name="Lander E."/>
            <person name="Nusbaum C."/>
        </authorList>
    </citation>
    <scope>NUCLEOTIDE SEQUENCE [LARGE SCALE GENOMIC DNA]</scope>
    <source>
        <strain evidence="9 10">ATCC 50062</strain>
    </source>
</reference>
<feature type="non-terminal residue" evidence="9">
    <location>
        <position position="1"/>
    </location>
</feature>
<evidence type="ECO:0000313" key="10">
    <source>
        <dbReference type="Proteomes" id="UP000054408"/>
    </source>
</evidence>
<feature type="transmembrane region" description="Helical" evidence="7">
    <location>
        <begin position="310"/>
        <end position="339"/>
    </location>
</feature>
<organism evidence="9 10">
    <name type="scientific">Thecamonas trahens ATCC 50062</name>
    <dbReference type="NCBI Taxonomy" id="461836"/>
    <lineage>
        <taxon>Eukaryota</taxon>
        <taxon>Apusozoa</taxon>
        <taxon>Apusomonadida</taxon>
        <taxon>Apusomonadidae</taxon>
        <taxon>Thecamonas</taxon>
    </lineage>
</organism>
<dbReference type="PANTHER" id="PTHR12385:SF14">
    <property type="entry name" value="CHOLINE TRANSPORTER-LIKE 2"/>
    <property type="match status" value="1"/>
</dbReference>
<keyword evidence="3 7" id="KW-0812">Transmembrane</keyword>
<feature type="transmembrane region" description="Helical" evidence="7">
    <location>
        <begin position="553"/>
        <end position="574"/>
    </location>
</feature>
<feature type="transmembrane region" description="Helical" evidence="7">
    <location>
        <begin position="218"/>
        <end position="243"/>
    </location>
</feature>
<dbReference type="STRING" id="461836.A0A0L0DXF9"/>
<feature type="transmembrane region" description="Helical" evidence="7">
    <location>
        <begin position="19"/>
        <end position="40"/>
    </location>
</feature>
<feature type="transmembrane region" description="Helical" evidence="7">
    <location>
        <begin position="424"/>
        <end position="450"/>
    </location>
</feature>
<dbReference type="RefSeq" id="XP_013752656.1">
    <property type="nucleotide sequence ID" value="XM_013897202.1"/>
</dbReference>
<evidence type="ECO:0000256" key="7">
    <source>
        <dbReference type="RuleBase" id="RU368066"/>
    </source>
</evidence>
<evidence type="ECO:0000256" key="4">
    <source>
        <dbReference type="ARBA" id="ARBA00022989"/>
    </source>
</evidence>
<name>A0A0L0DXF9_THETB</name>
<keyword evidence="10" id="KW-1185">Reference proteome</keyword>
<dbReference type="eggNOG" id="KOG1362">
    <property type="taxonomic scope" value="Eukaryota"/>
</dbReference>
<evidence type="ECO:0000256" key="6">
    <source>
        <dbReference type="ARBA" id="ARBA00023180"/>
    </source>
</evidence>
<feature type="transmembrane region" description="Helical" evidence="7">
    <location>
        <begin position="514"/>
        <end position="547"/>
    </location>
</feature>
<dbReference type="EMBL" id="GL349518">
    <property type="protein sequence ID" value="KNC56218.1"/>
    <property type="molecule type" value="Genomic_DNA"/>
</dbReference>
<keyword evidence="6" id="KW-0325">Glycoprotein</keyword>
<feature type="compositionally biased region" description="Basic residues" evidence="8">
    <location>
        <begin position="625"/>
        <end position="637"/>
    </location>
</feature>
<protein>
    <recommendedName>
        <fullName evidence="7">Choline transporter-like protein</fullName>
    </recommendedName>
</protein>
<comment type="similarity">
    <text evidence="2 7">Belongs to the CTL (choline transporter-like) family.</text>
</comment>
<dbReference type="GO" id="GO:0005886">
    <property type="term" value="C:plasma membrane"/>
    <property type="evidence" value="ECO:0007669"/>
    <property type="project" value="UniProtKB-SubCell"/>
</dbReference>
<feature type="transmembrane region" description="Helical" evidence="7">
    <location>
        <begin position="264"/>
        <end position="290"/>
    </location>
</feature>
<dbReference type="GO" id="GO:0022857">
    <property type="term" value="F:transmembrane transporter activity"/>
    <property type="evidence" value="ECO:0007669"/>
    <property type="project" value="UniProtKB-UniRule"/>
</dbReference>
<evidence type="ECO:0000256" key="1">
    <source>
        <dbReference type="ARBA" id="ARBA00004141"/>
    </source>
</evidence>
<dbReference type="OrthoDB" id="420519at2759"/>
<proteinExistence type="inferred from homology"/>
<feature type="transmembrane region" description="Helical" evidence="7">
    <location>
        <begin position="380"/>
        <end position="404"/>
    </location>
</feature>
<comment type="function">
    <text evidence="7">Choline transporter.</text>
</comment>
<keyword evidence="5 7" id="KW-0472">Membrane</keyword>